<evidence type="ECO:0000313" key="3">
    <source>
        <dbReference type="Proteomes" id="UP000230605"/>
    </source>
</evidence>
<dbReference type="AlphaFoldDB" id="A0A2G5I1L8"/>
<protein>
    <submittedName>
        <fullName evidence="1">Uncharacterized protein</fullName>
    </submittedName>
</protein>
<evidence type="ECO:0000313" key="1">
    <source>
        <dbReference type="EMBL" id="PIA98695.1"/>
    </source>
</evidence>
<evidence type="ECO:0000313" key="2">
    <source>
        <dbReference type="EMBL" id="WPA99785.1"/>
    </source>
</evidence>
<accession>A0A2G5I1L8</accession>
<proteinExistence type="predicted"/>
<dbReference type="Proteomes" id="UP000230605">
    <property type="component" value="Chromosome 3"/>
</dbReference>
<sequence length="315" mass="35086">MAATVVYDPPIDPGTEKLVNNTRPVLLATLKVFERQFAHRGKVNAVLGVPAHPDTAIATQDQSDTSSAIVQIATSTKKLPKSQRRARLRRLRETSDVQEARRLTSDILTEWNGCGLHVFEAIKILAAFPSETISAVEMLFAALEKLAQLWAKEQDTQKIWRQLNRDSGRAGRYIKSADRTLTQIICRHWNLKFKASQVDTFDWSSVMLRSLRIFSMFSGHLAAPTDKSTFDGPNQILLPSAGVALRSVHEVQYSRMIVLKVAGQDLPQELIDMILDRVSSHSVGFKVVVGIAGNYGSQFRCRIGKRIATTADQTM</sequence>
<organism evidence="1 3">
    <name type="scientific">Cercospora beticola</name>
    <name type="common">Sugarbeet leaf spot fungus</name>
    <dbReference type="NCBI Taxonomy" id="122368"/>
    <lineage>
        <taxon>Eukaryota</taxon>
        <taxon>Fungi</taxon>
        <taxon>Dikarya</taxon>
        <taxon>Ascomycota</taxon>
        <taxon>Pezizomycotina</taxon>
        <taxon>Dothideomycetes</taxon>
        <taxon>Dothideomycetidae</taxon>
        <taxon>Mycosphaerellales</taxon>
        <taxon>Mycosphaerellaceae</taxon>
        <taxon>Cercospora</taxon>
    </lineage>
</organism>
<reference evidence="2 4" key="2">
    <citation type="submission" date="2023-09" db="EMBL/GenBank/DDBJ databases">
        <title>Complete-Gapless Cercospora beticola genome.</title>
        <authorList>
            <person name="Wyatt N.A."/>
            <person name="Spanner R.E."/>
            <person name="Bolton M.D."/>
        </authorList>
    </citation>
    <scope>NUCLEOTIDE SEQUENCE [LARGE SCALE GENOMIC DNA]</scope>
    <source>
        <strain evidence="2">Cb09-40</strain>
    </source>
</reference>
<dbReference type="EMBL" id="CP134186">
    <property type="protein sequence ID" value="WPA99785.1"/>
    <property type="molecule type" value="Genomic_DNA"/>
</dbReference>
<dbReference type="EMBL" id="LKMD01000101">
    <property type="protein sequence ID" value="PIA98695.1"/>
    <property type="molecule type" value="Genomic_DNA"/>
</dbReference>
<dbReference type="Proteomes" id="UP001302367">
    <property type="component" value="Chromosome 3"/>
</dbReference>
<name>A0A2G5I1L8_CERBT</name>
<reference evidence="1 3" key="1">
    <citation type="submission" date="2015-10" db="EMBL/GenBank/DDBJ databases">
        <title>The cercosporin biosynthetic gene cluster was horizontally transferred to several fungal lineages and shown to be expanded in Cercospora beticola based on microsynteny with recipient genomes.</title>
        <authorList>
            <person name="De Jonge R."/>
            <person name="Ebert M.K."/>
            <person name="Suttle J.C."/>
            <person name="Jurick Ii W.M."/>
            <person name="Secor G.A."/>
            <person name="Thomma B.P."/>
            <person name="Van De Peer Y."/>
            <person name="Bolton M.D."/>
        </authorList>
    </citation>
    <scope>NUCLEOTIDE SEQUENCE [LARGE SCALE GENOMIC DNA]</scope>
    <source>
        <strain evidence="1 3">09-40</strain>
    </source>
</reference>
<keyword evidence="4" id="KW-1185">Reference proteome</keyword>
<gene>
    <name evidence="1" type="ORF">CB0940_02639</name>
    <name evidence="2" type="ORF">RHO25_004404</name>
</gene>
<evidence type="ECO:0000313" key="4">
    <source>
        <dbReference type="Proteomes" id="UP001302367"/>
    </source>
</evidence>
<dbReference type="OrthoDB" id="3645851at2759"/>